<proteinExistence type="predicted"/>
<sequence>MTAFLGLSSWTSTVEILMAVTFNIWNKPGDNILQTLLSDPSFQKQAQKNNLDTVTEQQIERYFH</sequence>
<protein>
    <submittedName>
        <fullName evidence="1">Uncharacterized protein</fullName>
    </submittedName>
</protein>
<name>A0A0E9P9V1_ANGAN</name>
<dbReference type="AlphaFoldDB" id="A0A0E9P9V1"/>
<evidence type="ECO:0000313" key="1">
    <source>
        <dbReference type="EMBL" id="JAH01441.1"/>
    </source>
</evidence>
<dbReference type="EMBL" id="GBXM01107136">
    <property type="protein sequence ID" value="JAH01441.1"/>
    <property type="molecule type" value="Transcribed_RNA"/>
</dbReference>
<reference evidence="1" key="2">
    <citation type="journal article" date="2015" name="Fish Shellfish Immunol.">
        <title>Early steps in the European eel (Anguilla anguilla)-Vibrio vulnificus interaction in the gills: Role of the RtxA13 toxin.</title>
        <authorList>
            <person name="Callol A."/>
            <person name="Pajuelo D."/>
            <person name="Ebbesson L."/>
            <person name="Teles M."/>
            <person name="MacKenzie S."/>
            <person name="Amaro C."/>
        </authorList>
    </citation>
    <scope>NUCLEOTIDE SEQUENCE</scope>
</reference>
<reference evidence="1" key="1">
    <citation type="submission" date="2014-11" db="EMBL/GenBank/DDBJ databases">
        <authorList>
            <person name="Amaro Gonzalez C."/>
        </authorList>
    </citation>
    <scope>NUCLEOTIDE SEQUENCE</scope>
</reference>
<organism evidence="1">
    <name type="scientific">Anguilla anguilla</name>
    <name type="common">European freshwater eel</name>
    <name type="synonym">Muraena anguilla</name>
    <dbReference type="NCBI Taxonomy" id="7936"/>
    <lineage>
        <taxon>Eukaryota</taxon>
        <taxon>Metazoa</taxon>
        <taxon>Chordata</taxon>
        <taxon>Craniata</taxon>
        <taxon>Vertebrata</taxon>
        <taxon>Euteleostomi</taxon>
        <taxon>Actinopterygii</taxon>
        <taxon>Neopterygii</taxon>
        <taxon>Teleostei</taxon>
        <taxon>Anguilliformes</taxon>
        <taxon>Anguillidae</taxon>
        <taxon>Anguilla</taxon>
    </lineage>
</organism>
<accession>A0A0E9P9V1</accession>